<evidence type="ECO:0000313" key="1">
    <source>
        <dbReference type="EMBL" id="GGT39214.1"/>
    </source>
</evidence>
<reference evidence="1" key="2">
    <citation type="submission" date="2020-09" db="EMBL/GenBank/DDBJ databases">
        <authorList>
            <person name="Sun Q."/>
            <person name="Ohkuma M."/>
        </authorList>
    </citation>
    <scope>NUCLEOTIDE SEQUENCE</scope>
    <source>
        <strain evidence="1">JCM 4125</strain>
    </source>
</reference>
<keyword evidence="2" id="KW-1185">Reference proteome</keyword>
<proteinExistence type="predicted"/>
<dbReference type="Proteomes" id="UP000646776">
    <property type="component" value="Unassembled WGS sequence"/>
</dbReference>
<reference evidence="1" key="1">
    <citation type="journal article" date="2014" name="Int. J. Syst. Evol. Microbiol.">
        <title>Complete genome sequence of Corynebacterium casei LMG S-19264T (=DSM 44701T), isolated from a smear-ripened cheese.</title>
        <authorList>
            <consortium name="US DOE Joint Genome Institute (JGI-PGF)"/>
            <person name="Walter F."/>
            <person name="Albersmeier A."/>
            <person name="Kalinowski J."/>
            <person name="Ruckert C."/>
        </authorList>
    </citation>
    <scope>NUCLEOTIDE SEQUENCE</scope>
    <source>
        <strain evidence="1">JCM 4125</strain>
    </source>
</reference>
<accession>A0A918H7J0</accession>
<protein>
    <submittedName>
        <fullName evidence="1">Uncharacterized protein</fullName>
    </submittedName>
</protein>
<sequence>MPEQWPTPEQAYADVPSILSEISWVARTLAATPCLAPLDREYYLRKAALLDRVALADPDDGDATAAAYAAAVQLLDVDPPAVICDPRAYVRQQYAHLRSGARGTRAARGGYGWL</sequence>
<dbReference type="RefSeq" id="WP_189708782.1">
    <property type="nucleotide sequence ID" value="NZ_BMSA01000003.1"/>
</dbReference>
<evidence type="ECO:0000313" key="2">
    <source>
        <dbReference type="Proteomes" id="UP000646776"/>
    </source>
</evidence>
<comment type="caution">
    <text evidence="1">The sequence shown here is derived from an EMBL/GenBank/DDBJ whole genome shotgun (WGS) entry which is preliminary data.</text>
</comment>
<name>A0A918H7J0_9ACTN</name>
<dbReference type="EMBL" id="BMSA01000003">
    <property type="protein sequence ID" value="GGT39214.1"/>
    <property type="molecule type" value="Genomic_DNA"/>
</dbReference>
<organism evidence="1 2">
    <name type="scientific">Streptomyces phaeofaciens</name>
    <dbReference type="NCBI Taxonomy" id="68254"/>
    <lineage>
        <taxon>Bacteria</taxon>
        <taxon>Bacillati</taxon>
        <taxon>Actinomycetota</taxon>
        <taxon>Actinomycetes</taxon>
        <taxon>Kitasatosporales</taxon>
        <taxon>Streptomycetaceae</taxon>
        <taxon>Streptomyces</taxon>
    </lineage>
</organism>
<dbReference type="AlphaFoldDB" id="A0A918H7J0"/>
<gene>
    <name evidence="1" type="ORF">GCM10010226_14160</name>
</gene>